<proteinExistence type="predicted"/>
<evidence type="ECO:0000313" key="2">
    <source>
        <dbReference type="Proteomes" id="UP001281761"/>
    </source>
</evidence>
<protein>
    <recommendedName>
        <fullName evidence="3">SPRY domain-containing protein</fullName>
    </recommendedName>
</protein>
<dbReference type="InterPro" id="IPR043136">
    <property type="entry name" value="B30.2/SPRY_sf"/>
</dbReference>
<dbReference type="Proteomes" id="UP001281761">
    <property type="component" value="Unassembled WGS sequence"/>
</dbReference>
<dbReference type="Gene3D" id="2.60.120.920">
    <property type="match status" value="1"/>
</dbReference>
<gene>
    <name evidence="1" type="ORF">BLNAU_16262</name>
</gene>
<evidence type="ECO:0008006" key="3">
    <source>
        <dbReference type="Google" id="ProtNLM"/>
    </source>
</evidence>
<sequence length="179" mass="19540">MTSDRYRVEPLFTQRDTHSSHWGTCTLVSPFSSGVQSVTITILTLPRWTGYLGIGLIDSACRVCADGDRLGVETKNSVSLNSRGRLCSNTPTSSSSSQICHSILNDGDCVRIICDFESSPRTVQFFVNGKTGRSYMSGIPSSVKIGFSAPESGTSFRIDNISRLSHSIPISPHMTEILW</sequence>
<organism evidence="1 2">
    <name type="scientific">Blattamonas nauphoetae</name>
    <dbReference type="NCBI Taxonomy" id="2049346"/>
    <lineage>
        <taxon>Eukaryota</taxon>
        <taxon>Metamonada</taxon>
        <taxon>Preaxostyla</taxon>
        <taxon>Oxymonadida</taxon>
        <taxon>Blattamonas</taxon>
    </lineage>
</organism>
<name>A0ABQ9XC00_9EUKA</name>
<evidence type="ECO:0000313" key="1">
    <source>
        <dbReference type="EMBL" id="KAK2948812.1"/>
    </source>
</evidence>
<dbReference type="EMBL" id="JARBJD010000168">
    <property type="protein sequence ID" value="KAK2948812.1"/>
    <property type="molecule type" value="Genomic_DNA"/>
</dbReference>
<reference evidence="1 2" key="1">
    <citation type="journal article" date="2022" name="bioRxiv">
        <title>Genomics of Preaxostyla Flagellates Illuminates Evolutionary Transitions and the Path Towards Mitochondrial Loss.</title>
        <authorList>
            <person name="Novak L.V.F."/>
            <person name="Treitli S.C."/>
            <person name="Pyrih J."/>
            <person name="Halakuc P."/>
            <person name="Pipaliya S.V."/>
            <person name="Vacek V."/>
            <person name="Brzon O."/>
            <person name="Soukal P."/>
            <person name="Eme L."/>
            <person name="Dacks J.B."/>
            <person name="Karnkowska A."/>
            <person name="Elias M."/>
            <person name="Hampl V."/>
        </authorList>
    </citation>
    <scope>NUCLEOTIDE SEQUENCE [LARGE SCALE GENOMIC DNA]</scope>
    <source>
        <strain evidence="1">NAU3</strain>
        <tissue evidence="1">Gut</tissue>
    </source>
</reference>
<accession>A0ABQ9XC00</accession>
<keyword evidence="2" id="KW-1185">Reference proteome</keyword>
<comment type="caution">
    <text evidence="1">The sequence shown here is derived from an EMBL/GenBank/DDBJ whole genome shotgun (WGS) entry which is preliminary data.</text>
</comment>